<name>A0A251VET8_HELAN</name>
<comment type="catalytic activity">
    <reaction evidence="2">
        <text>ATP-independent breakage of single-stranded DNA, followed by passage and rejoining.</text>
        <dbReference type="EC" id="5.6.2.1"/>
    </reaction>
</comment>
<keyword evidence="1 2" id="KW-0413">Isomerase</keyword>
<reference evidence="4" key="3">
    <citation type="submission" date="2020-06" db="EMBL/GenBank/DDBJ databases">
        <title>Helianthus annuus Genome sequencing and assembly Release 2.</title>
        <authorList>
            <person name="Gouzy J."/>
            <person name="Langlade N."/>
            <person name="Munos S."/>
        </authorList>
    </citation>
    <scope>NUCLEOTIDE SEQUENCE</scope>
    <source>
        <tissue evidence="4">Leaves</tissue>
    </source>
</reference>
<feature type="domain" description="Topo IA-type catalytic" evidence="3">
    <location>
        <begin position="1"/>
        <end position="140"/>
    </location>
</feature>
<comment type="similarity">
    <text evidence="2">Belongs to the type IA topoisomerase family.</text>
</comment>
<dbReference type="PROSITE" id="PS52039">
    <property type="entry name" value="TOPO_IA_2"/>
    <property type="match status" value="1"/>
</dbReference>
<keyword evidence="2" id="KW-0238">DNA-binding</keyword>
<evidence type="ECO:0000313" key="6">
    <source>
        <dbReference type="Proteomes" id="UP000215914"/>
    </source>
</evidence>
<protein>
    <recommendedName>
        <fullName evidence="2">DNA topoisomerase</fullName>
        <ecNumber evidence="2">5.6.2.1</ecNumber>
    </recommendedName>
</protein>
<dbReference type="InterPro" id="IPR023405">
    <property type="entry name" value="Topo_IA_core_domain"/>
</dbReference>
<dbReference type="EMBL" id="MNCJ02000317">
    <property type="protein sequence ID" value="KAF5817340.1"/>
    <property type="molecule type" value="Genomic_DNA"/>
</dbReference>
<dbReference type="InterPro" id="IPR000380">
    <property type="entry name" value="Topo_IA"/>
</dbReference>
<dbReference type="STRING" id="4232.A0A251VET8"/>
<dbReference type="InterPro" id="IPR013824">
    <property type="entry name" value="Topo_IA_cen_sub1"/>
</dbReference>
<dbReference type="GO" id="GO:0003677">
    <property type="term" value="F:DNA binding"/>
    <property type="evidence" value="ECO:0007669"/>
    <property type="project" value="UniProtKB-KW"/>
</dbReference>
<accession>A0A251VET8</accession>
<gene>
    <name evidence="5" type="ORF">HannXRQ_Chr02g0037311</name>
    <name evidence="4" type="ORF">HanXRQr2_Chr02g0051861</name>
</gene>
<reference evidence="5" key="2">
    <citation type="submission" date="2017-02" db="EMBL/GenBank/DDBJ databases">
        <title>Sunflower complete genome.</title>
        <authorList>
            <person name="Langlade N."/>
            <person name="Munos S."/>
        </authorList>
    </citation>
    <scope>NUCLEOTIDE SEQUENCE [LARGE SCALE GENOMIC DNA]</scope>
    <source>
        <tissue evidence="5">Leaves</tissue>
    </source>
</reference>
<evidence type="ECO:0000259" key="3">
    <source>
        <dbReference type="PROSITE" id="PS52039"/>
    </source>
</evidence>
<dbReference type="GO" id="GO:0006265">
    <property type="term" value="P:DNA topological change"/>
    <property type="evidence" value="ECO:0007669"/>
    <property type="project" value="InterPro"/>
</dbReference>
<dbReference type="PANTHER" id="PTHR11390:SF21">
    <property type="entry name" value="DNA TOPOISOMERASE 3-ALPHA"/>
    <property type="match status" value="1"/>
</dbReference>
<sequence>MEIYKPESVSLTPIERPDEFIPIVEILERPATASFLRECDLLKKMRSNDIGTDSTRHIHIKKLIDIGYVTKDDNSQFQPTELGDTLVKAYTDVGLGELFNPKLHQSMVNASKSALKLMLKHMKNFLQVAMQNKDRFIKCFEILFDRRGQACAEIFLLPGIEYGSYKNKEWKVQHWLRIVHKS</sequence>
<comment type="function">
    <text evidence="2">Introduces a single-strand break via transesterification at a target site in duplex DNA. Releases the supercoiling and torsional tension of DNA introduced during the DNA replication and transcription by transiently cleaving and rejoining one strand of the DNA duplex. The scissile phosphodiester is attacked by the catalytic tyrosine of the enzyme, resulting in the formation of a DNA-(5'-phosphotyrosyl)-enzyme intermediate and the expulsion of a 3'-OH DNA strand.</text>
</comment>
<dbReference type="EC" id="5.6.2.1" evidence="2"/>
<dbReference type="InterPro" id="IPR013497">
    <property type="entry name" value="Topo_IA_cen"/>
</dbReference>
<evidence type="ECO:0000256" key="2">
    <source>
        <dbReference type="RuleBase" id="RU362092"/>
    </source>
</evidence>
<dbReference type="Gene3D" id="1.10.460.10">
    <property type="entry name" value="Topoisomerase I, domain 2"/>
    <property type="match status" value="1"/>
</dbReference>
<keyword evidence="6" id="KW-1185">Reference proteome</keyword>
<dbReference type="Gramene" id="mRNA:HanXRQr2_Chr02g0051861">
    <property type="protein sequence ID" value="CDS:HanXRQr2_Chr02g0051861.1"/>
    <property type="gene ID" value="HanXRQr2_Chr02g0051861"/>
</dbReference>
<evidence type="ECO:0000256" key="1">
    <source>
        <dbReference type="ARBA" id="ARBA00023235"/>
    </source>
</evidence>
<dbReference type="PANTHER" id="PTHR11390">
    <property type="entry name" value="PROKARYOTIC DNA TOPOISOMERASE"/>
    <property type="match status" value="1"/>
</dbReference>
<dbReference type="Pfam" id="PF01131">
    <property type="entry name" value="Topoisom_bac"/>
    <property type="match status" value="1"/>
</dbReference>
<dbReference type="Proteomes" id="UP000215914">
    <property type="component" value="Chromosome 2"/>
</dbReference>
<dbReference type="GO" id="GO:0003917">
    <property type="term" value="F:DNA topoisomerase type I (single strand cut, ATP-independent) activity"/>
    <property type="evidence" value="ECO:0007669"/>
    <property type="project" value="UniProtKB-EC"/>
</dbReference>
<proteinExistence type="inferred from homology"/>
<evidence type="ECO:0000313" key="5">
    <source>
        <dbReference type="EMBL" id="OTG33676.1"/>
    </source>
</evidence>
<organism evidence="5 6">
    <name type="scientific">Helianthus annuus</name>
    <name type="common">Common sunflower</name>
    <dbReference type="NCBI Taxonomy" id="4232"/>
    <lineage>
        <taxon>Eukaryota</taxon>
        <taxon>Viridiplantae</taxon>
        <taxon>Streptophyta</taxon>
        <taxon>Embryophyta</taxon>
        <taxon>Tracheophyta</taxon>
        <taxon>Spermatophyta</taxon>
        <taxon>Magnoliopsida</taxon>
        <taxon>eudicotyledons</taxon>
        <taxon>Gunneridae</taxon>
        <taxon>Pentapetalae</taxon>
        <taxon>asterids</taxon>
        <taxon>campanulids</taxon>
        <taxon>Asterales</taxon>
        <taxon>Asteraceae</taxon>
        <taxon>Asteroideae</taxon>
        <taxon>Heliantheae alliance</taxon>
        <taxon>Heliantheae</taxon>
        <taxon>Helianthus</taxon>
    </lineage>
</organism>
<dbReference type="InParanoid" id="A0A251VET8"/>
<dbReference type="EMBL" id="CM007891">
    <property type="protein sequence ID" value="OTG33676.1"/>
    <property type="molecule type" value="Genomic_DNA"/>
</dbReference>
<evidence type="ECO:0000313" key="4">
    <source>
        <dbReference type="EMBL" id="KAF5817340.1"/>
    </source>
</evidence>
<dbReference type="AlphaFoldDB" id="A0A251VET8"/>
<keyword evidence="2" id="KW-0799">Topoisomerase</keyword>
<reference evidence="4 6" key="1">
    <citation type="journal article" date="2017" name="Nature">
        <title>The sunflower genome provides insights into oil metabolism, flowering and Asterid evolution.</title>
        <authorList>
            <person name="Badouin H."/>
            <person name="Gouzy J."/>
            <person name="Grassa C.J."/>
            <person name="Murat F."/>
            <person name="Staton S.E."/>
            <person name="Cottret L."/>
            <person name="Lelandais-Briere C."/>
            <person name="Owens G.L."/>
            <person name="Carrere S."/>
            <person name="Mayjonade B."/>
            <person name="Legrand L."/>
            <person name="Gill N."/>
            <person name="Kane N.C."/>
            <person name="Bowers J.E."/>
            <person name="Hubner S."/>
            <person name="Bellec A."/>
            <person name="Berard A."/>
            <person name="Berges H."/>
            <person name="Blanchet N."/>
            <person name="Boniface M.C."/>
            <person name="Brunel D."/>
            <person name="Catrice O."/>
            <person name="Chaidir N."/>
            <person name="Claudel C."/>
            <person name="Donnadieu C."/>
            <person name="Faraut T."/>
            <person name="Fievet G."/>
            <person name="Helmstetter N."/>
            <person name="King M."/>
            <person name="Knapp S.J."/>
            <person name="Lai Z."/>
            <person name="Le Paslier M.C."/>
            <person name="Lippi Y."/>
            <person name="Lorenzon L."/>
            <person name="Mandel J.R."/>
            <person name="Marage G."/>
            <person name="Marchand G."/>
            <person name="Marquand E."/>
            <person name="Bret-Mestries E."/>
            <person name="Morien E."/>
            <person name="Nambeesan S."/>
            <person name="Nguyen T."/>
            <person name="Pegot-Espagnet P."/>
            <person name="Pouilly N."/>
            <person name="Raftis F."/>
            <person name="Sallet E."/>
            <person name="Schiex T."/>
            <person name="Thomas J."/>
            <person name="Vandecasteele C."/>
            <person name="Vares D."/>
            <person name="Vear F."/>
            <person name="Vautrin S."/>
            <person name="Crespi M."/>
            <person name="Mangin B."/>
            <person name="Burke J.M."/>
            <person name="Salse J."/>
            <person name="Munos S."/>
            <person name="Vincourt P."/>
            <person name="Rieseberg L.H."/>
            <person name="Langlade N.B."/>
        </authorList>
    </citation>
    <scope>NUCLEOTIDE SEQUENCE [LARGE SCALE GENOMIC DNA]</scope>
    <source>
        <strain evidence="6">cv. SF193</strain>
        <tissue evidence="4">Leaves</tissue>
    </source>
</reference>
<dbReference type="SUPFAM" id="SSF56712">
    <property type="entry name" value="Prokaryotic type I DNA topoisomerase"/>
    <property type="match status" value="1"/>
</dbReference>